<evidence type="ECO:0000256" key="1">
    <source>
        <dbReference type="SAM" id="MobiDB-lite"/>
    </source>
</evidence>
<evidence type="ECO:0000313" key="3">
    <source>
        <dbReference type="Proteomes" id="UP001346869"/>
    </source>
</evidence>
<organism evidence="2 3">
    <name type="scientific">Eleginops maclovinus</name>
    <name type="common">Patagonian blennie</name>
    <name type="synonym">Eleginus maclovinus</name>
    <dbReference type="NCBI Taxonomy" id="56733"/>
    <lineage>
        <taxon>Eukaryota</taxon>
        <taxon>Metazoa</taxon>
        <taxon>Chordata</taxon>
        <taxon>Craniata</taxon>
        <taxon>Vertebrata</taxon>
        <taxon>Euteleostomi</taxon>
        <taxon>Actinopterygii</taxon>
        <taxon>Neopterygii</taxon>
        <taxon>Teleostei</taxon>
        <taxon>Neoteleostei</taxon>
        <taxon>Acanthomorphata</taxon>
        <taxon>Eupercaria</taxon>
        <taxon>Perciformes</taxon>
        <taxon>Notothenioidei</taxon>
        <taxon>Eleginopidae</taxon>
        <taxon>Eleginops</taxon>
    </lineage>
</organism>
<gene>
    <name evidence="2" type="ORF">PBY51_013939</name>
</gene>
<name>A0AAN7WKL3_ELEMC</name>
<sequence length="146" mass="15330">MCQPDLFMLAVSLPPVETDVTRLVAERPRSAICQSRSGSPCLQWQGLTRFSWLGPSEGKGPGPSGAIALPPGAAPDRLGTSGQIWEGNVDGGAREGPAAREQPCSRAASQNSLLTANLQTRGETWLQDGRRLVASCSHDFSGPGFG</sequence>
<evidence type="ECO:0000313" key="2">
    <source>
        <dbReference type="EMBL" id="KAK5849618.1"/>
    </source>
</evidence>
<dbReference type="AlphaFoldDB" id="A0AAN7WKL3"/>
<feature type="region of interest" description="Disordered" evidence="1">
    <location>
        <begin position="53"/>
        <end position="112"/>
    </location>
</feature>
<proteinExistence type="predicted"/>
<keyword evidence="3" id="KW-1185">Reference proteome</keyword>
<dbReference type="Proteomes" id="UP001346869">
    <property type="component" value="Unassembled WGS sequence"/>
</dbReference>
<comment type="caution">
    <text evidence="2">The sequence shown here is derived from an EMBL/GenBank/DDBJ whole genome shotgun (WGS) entry which is preliminary data.</text>
</comment>
<accession>A0AAN7WKL3</accession>
<reference evidence="2 3" key="2">
    <citation type="journal article" date="2023" name="Mol. Biol. Evol.">
        <title>Genomics of Secondarily Temperate Adaptation in the Only Non-Antarctic Icefish.</title>
        <authorList>
            <person name="Rivera-Colon A.G."/>
            <person name="Rayamajhi N."/>
            <person name="Minhas B.F."/>
            <person name="Madrigal G."/>
            <person name="Bilyk K.T."/>
            <person name="Yoon V."/>
            <person name="Hune M."/>
            <person name="Gregory S."/>
            <person name="Cheng C.H.C."/>
            <person name="Catchen J.M."/>
        </authorList>
    </citation>
    <scope>NUCLEOTIDE SEQUENCE [LARGE SCALE GENOMIC DNA]</scope>
    <source>
        <strain evidence="2">JMC-PN-2008</strain>
    </source>
</reference>
<dbReference type="EMBL" id="JAUZQC010000023">
    <property type="protein sequence ID" value="KAK5849618.1"/>
    <property type="molecule type" value="Genomic_DNA"/>
</dbReference>
<protein>
    <submittedName>
        <fullName evidence="2">Uncharacterized protein</fullName>
    </submittedName>
</protein>
<reference evidence="2 3" key="1">
    <citation type="journal article" date="2023" name="Genes (Basel)">
        <title>Chromosome-Level Genome Assembly and Circadian Gene Repertoire of the Patagonia Blennie Eleginops maclovinus-The Closest Ancestral Proxy of Antarctic Cryonotothenioids.</title>
        <authorList>
            <person name="Cheng C.C."/>
            <person name="Rivera-Colon A.G."/>
            <person name="Minhas B.F."/>
            <person name="Wilson L."/>
            <person name="Rayamajhi N."/>
            <person name="Vargas-Chacoff L."/>
            <person name="Catchen J.M."/>
        </authorList>
    </citation>
    <scope>NUCLEOTIDE SEQUENCE [LARGE SCALE GENOMIC DNA]</scope>
    <source>
        <strain evidence="2">JMC-PN-2008</strain>
    </source>
</reference>